<dbReference type="Proteomes" id="UP001627154">
    <property type="component" value="Unassembled WGS sequence"/>
</dbReference>
<dbReference type="AlphaFoldDB" id="A0ABD2XKC6"/>
<comment type="caution">
    <text evidence="2">The sequence shown here is derived from an EMBL/GenBank/DDBJ whole genome shotgun (WGS) entry which is preliminary data.</text>
</comment>
<feature type="compositionally biased region" description="Acidic residues" evidence="1">
    <location>
        <begin position="122"/>
        <end position="134"/>
    </location>
</feature>
<evidence type="ECO:0000256" key="1">
    <source>
        <dbReference type="SAM" id="MobiDB-lite"/>
    </source>
</evidence>
<gene>
    <name evidence="2" type="ORF">TKK_001997</name>
</gene>
<reference evidence="2 3" key="1">
    <citation type="journal article" date="2024" name="bioRxiv">
        <title>A reference genome for Trichogramma kaykai: A tiny desert-dwelling parasitoid wasp with competing sex-ratio distorters.</title>
        <authorList>
            <person name="Culotta J."/>
            <person name="Lindsey A.R."/>
        </authorList>
    </citation>
    <scope>NUCLEOTIDE SEQUENCE [LARGE SCALE GENOMIC DNA]</scope>
    <source>
        <strain evidence="2 3">KSX58</strain>
    </source>
</reference>
<evidence type="ECO:0000313" key="3">
    <source>
        <dbReference type="Proteomes" id="UP001627154"/>
    </source>
</evidence>
<keyword evidence="3" id="KW-1185">Reference proteome</keyword>
<evidence type="ECO:0008006" key="4">
    <source>
        <dbReference type="Google" id="ProtNLM"/>
    </source>
</evidence>
<evidence type="ECO:0000313" key="2">
    <source>
        <dbReference type="EMBL" id="KAL3405624.1"/>
    </source>
</evidence>
<name>A0ABD2XKC6_9HYME</name>
<protein>
    <recommendedName>
        <fullName evidence="4">HTH CENPB-type domain-containing protein</fullName>
    </recommendedName>
</protein>
<organism evidence="2 3">
    <name type="scientific">Trichogramma kaykai</name>
    <dbReference type="NCBI Taxonomy" id="54128"/>
    <lineage>
        <taxon>Eukaryota</taxon>
        <taxon>Metazoa</taxon>
        <taxon>Ecdysozoa</taxon>
        <taxon>Arthropoda</taxon>
        <taxon>Hexapoda</taxon>
        <taxon>Insecta</taxon>
        <taxon>Pterygota</taxon>
        <taxon>Neoptera</taxon>
        <taxon>Endopterygota</taxon>
        <taxon>Hymenoptera</taxon>
        <taxon>Apocrita</taxon>
        <taxon>Proctotrupomorpha</taxon>
        <taxon>Chalcidoidea</taxon>
        <taxon>Trichogrammatidae</taxon>
        <taxon>Trichogramma</taxon>
    </lineage>
</organism>
<sequence>MVDDKRRRRSRPPIFTEREERQLVHYMNARSAMENGIGRARMRRIAYQYAAAKRLRYPASWDETQQAGLTWLRSFTVKNRRKLTMKPEELLAARYKEGDSSFDEDEELEGFDPFEDVVVIREEDEEEEEEEEKEPAEKRRRVGRRKKEVDRGVVLRAIEDVTSKRLNLREAARLHDVALATLHLHLRIYRGAGGSAEAYLNRTIGRGRGFAAHDESAIVEHVNRCADAEGRRLDRKRARRLVYEFVRARGLKYPKGWDEREITSTSWMLGFIVKHGRELKLDEKALKIGSLTSKDNAEGVVEEDALDDVEEDSESCSVGNEYVDGINDSYLLNKDDASESFPFDCQYNEEKGVAIEEVVVAPSKASDDEEIIESYDVMEEEPEAEEKEYDTKEEERMINEEEEIAPYDREEEANDEIENVKMVRTFYHFPDMVYETFEPVGDVNGNNCDIVEDECSEYSDDYVDVTEDHLHEDSVNDNYIEITNEHQAKKQEINANYVVELNHNDVEIINVSSDAASSPEPVSKTIFTDEEESQLVDYINSAYCREPELTLLTLKQAKKLTYEYATKQIRKYSRVYDAWRAFDTTWMRQFYARHRADLATTLDPREFEADDDHDEKVNCYKGKKLKPGKYVYDVANLHKALDGIVAGDWSVKEGSDLFNIAPATLQHHKRLTEQQSNSSCLGKAETNYELHRIWSDEQERDLVTRLNKMARAEGGLTRKRYRKEIYAYAKKTPGTRYPRAWDMLDMASSYWTQGFLKKHKDRLCLSWPVKVIKSH</sequence>
<proteinExistence type="predicted"/>
<feature type="region of interest" description="Disordered" evidence="1">
    <location>
        <begin position="122"/>
        <end position="143"/>
    </location>
</feature>
<dbReference type="EMBL" id="JBJJXI010000020">
    <property type="protein sequence ID" value="KAL3405624.1"/>
    <property type="molecule type" value="Genomic_DNA"/>
</dbReference>
<accession>A0ABD2XKC6</accession>